<comment type="caution">
    <text evidence="1">The sequence shown here is derived from an EMBL/GenBank/DDBJ whole genome shotgun (WGS) entry which is preliminary data.</text>
</comment>
<dbReference type="AlphaFoldDB" id="A0A9P6RSH5"/>
<dbReference type="InterPro" id="IPR032675">
    <property type="entry name" value="LRR_dom_sf"/>
</dbReference>
<dbReference type="EMBL" id="JAAAIP010000042">
    <property type="protein sequence ID" value="KAG0328075.1"/>
    <property type="molecule type" value="Genomic_DNA"/>
</dbReference>
<dbReference type="Gene3D" id="3.80.10.10">
    <property type="entry name" value="Ribonuclease Inhibitor"/>
    <property type="match status" value="1"/>
</dbReference>
<protein>
    <submittedName>
        <fullName evidence="1">Uncharacterized protein</fullName>
    </submittedName>
</protein>
<dbReference type="SUPFAM" id="SSF52047">
    <property type="entry name" value="RNI-like"/>
    <property type="match status" value="1"/>
</dbReference>
<evidence type="ECO:0000313" key="2">
    <source>
        <dbReference type="Proteomes" id="UP000738325"/>
    </source>
</evidence>
<evidence type="ECO:0000313" key="1">
    <source>
        <dbReference type="EMBL" id="KAG0328075.1"/>
    </source>
</evidence>
<gene>
    <name evidence="1" type="ORF">BGZ99_006248</name>
</gene>
<name>A0A9P6RSH5_9FUNG</name>
<dbReference type="OrthoDB" id="550575at2759"/>
<accession>A0A9P6RSH5</accession>
<proteinExistence type="predicted"/>
<dbReference type="Proteomes" id="UP000738325">
    <property type="component" value="Unassembled WGS sequence"/>
</dbReference>
<sequence length="560" mass="62214">MHRSAALSLILEIPLIRDEIASFLSSSAHIVLSNHRKVSLFQDSSAIQQGLYRNSDNVRSIKSNCSYIFQSLPQNDPFRNLVRLDSLVSEIHCTGIVDYTNTKRLLQFIKTNTSVREIILSNFSLESGPISRLLGDTIAQHPGLEQVTINCYRNADLSNIQEVLRGAVLSKVHKLTLTSRSKIFWSAELNDVMEAANELDAAPYLLLPPGHMATELKDLKLDADLRKSLNITLLPLLRISPNLERLFVPVMDVISTIKVLSPILEGWCPKLRHLEGGYSFARDEHQAMLLRSCRELRTYIMRGSQPMGPLSMDALLHTHGHGRTLERLDIKCCSAIESRHLQLILTSCPNLTSFKTLSKSSIQSFNEPRLSILDLPVQGAGRRENAWICTGLRELYIGFTGFSTLQDQASAKPFVDYIYTQLAALTELRTLHLAGEVFMTTGGYPTTADSAAWAFDFTVSSGLGKLQTLTKLRTLNIQKLRHHRMGRDEVEWVASNWPKLDSFCGPPDPAPPVLSSGGGGGDVAGREVNHHDPSSGSEAMIGYVRELMHRLPTLIVSVVV</sequence>
<reference evidence="1" key="1">
    <citation type="journal article" date="2020" name="Fungal Divers.">
        <title>Resolving the Mortierellaceae phylogeny through synthesis of multi-gene phylogenetics and phylogenomics.</title>
        <authorList>
            <person name="Vandepol N."/>
            <person name="Liber J."/>
            <person name="Desiro A."/>
            <person name="Na H."/>
            <person name="Kennedy M."/>
            <person name="Barry K."/>
            <person name="Grigoriev I.V."/>
            <person name="Miller A.N."/>
            <person name="O'Donnell K."/>
            <person name="Stajich J.E."/>
            <person name="Bonito G."/>
        </authorList>
    </citation>
    <scope>NUCLEOTIDE SEQUENCE</scope>
    <source>
        <strain evidence="1">REB-010B</strain>
    </source>
</reference>
<organism evidence="1 2">
    <name type="scientific">Dissophora globulifera</name>
    <dbReference type="NCBI Taxonomy" id="979702"/>
    <lineage>
        <taxon>Eukaryota</taxon>
        <taxon>Fungi</taxon>
        <taxon>Fungi incertae sedis</taxon>
        <taxon>Mucoromycota</taxon>
        <taxon>Mortierellomycotina</taxon>
        <taxon>Mortierellomycetes</taxon>
        <taxon>Mortierellales</taxon>
        <taxon>Mortierellaceae</taxon>
        <taxon>Dissophora</taxon>
    </lineage>
</organism>
<keyword evidence="2" id="KW-1185">Reference proteome</keyword>